<dbReference type="InterPro" id="IPR036390">
    <property type="entry name" value="WH_DNA-bd_sf"/>
</dbReference>
<protein>
    <submittedName>
        <fullName evidence="1">Uncharacterized protein</fullName>
    </submittedName>
</protein>
<organism evidence="1 2">
    <name type="scientific">Poriferisphaera corsica</name>
    <dbReference type="NCBI Taxonomy" id="2528020"/>
    <lineage>
        <taxon>Bacteria</taxon>
        <taxon>Pseudomonadati</taxon>
        <taxon>Planctomycetota</taxon>
        <taxon>Phycisphaerae</taxon>
        <taxon>Phycisphaerales</taxon>
        <taxon>Phycisphaeraceae</taxon>
        <taxon>Poriferisphaera</taxon>
    </lineage>
</organism>
<evidence type="ECO:0000313" key="2">
    <source>
        <dbReference type="Proteomes" id="UP000317369"/>
    </source>
</evidence>
<dbReference type="AlphaFoldDB" id="A0A517YYL7"/>
<dbReference type="SUPFAM" id="SSF46785">
    <property type="entry name" value="Winged helix' DNA-binding domain"/>
    <property type="match status" value="1"/>
</dbReference>
<dbReference type="InterPro" id="IPR036388">
    <property type="entry name" value="WH-like_DNA-bd_sf"/>
</dbReference>
<gene>
    <name evidence="1" type="ORF">KS4_33780</name>
</gene>
<dbReference type="EMBL" id="CP036425">
    <property type="protein sequence ID" value="QDU35297.1"/>
    <property type="molecule type" value="Genomic_DNA"/>
</dbReference>
<dbReference type="Gene3D" id="1.10.10.10">
    <property type="entry name" value="Winged helix-like DNA-binding domain superfamily/Winged helix DNA-binding domain"/>
    <property type="match status" value="1"/>
</dbReference>
<dbReference type="KEGG" id="pcor:KS4_33780"/>
<keyword evidence="2" id="KW-1185">Reference proteome</keyword>
<dbReference type="RefSeq" id="WP_145080416.1">
    <property type="nucleotide sequence ID" value="NZ_CP036425.1"/>
</dbReference>
<evidence type="ECO:0000313" key="1">
    <source>
        <dbReference type="EMBL" id="QDU35297.1"/>
    </source>
</evidence>
<reference evidence="1 2" key="1">
    <citation type="submission" date="2019-02" db="EMBL/GenBank/DDBJ databases">
        <title>Deep-cultivation of Planctomycetes and their phenomic and genomic characterization uncovers novel biology.</title>
        <authorList>
            <person name="Wiegand S."/>
            <person name="Jogler M."/>
            <person name="Boedeker C."/>
            <person name="Pinto D."/>
            <person name="Vollmers J."/>
            <person name="Rivas-Marin E."/>
            <person name="Kohn T."/>
            <person name="Peeters S.H."/>
            <person name="Heuer A."/>
            <person name="Rast P."/>
            <person name="Oberbeckmann S."/>
            <person name="Bunk B."/>
            <person name="Jeske O."/>
            <person name="Meyerdierks A."/>
            <person name="Storesund J.E."/>
            <person name="Kallscheuer N."/>
            <person name="Luecker S."/>
            <person name="Lage O.M."/>
            <person name="Pohl T."/>
            <person name="Merkel B.J."/>
            <person name="Hornburger P."/>
            <person name="Mueller R.-W."/>
            <person name="Bruemmer F."/>
            <person name="Labrenz M."/>
            <person name="Spormann A.M."/>
            <person name="Op den Camp H."/>
            <person name="Overmann J."/>
            <person name="Amann R."/>
            <person name="Jetten M.S.M."/>
            <person name="Mascher T."/>
            <person name="Medema M.H."/>
            <person name="Devos D.P."/>
            <person name="Kaster A.-K."/>
            <person name="Ovreas L."/>
            <person name="Rohde M."/>
            <person name="Galperin M.Y."/>
            <person name="Jogler C."/>
        </authorList>
    </citation>
    <scope>NUCLEOTIDE SEQUENCE [LARGE SCALE GENOMIC DNA]</scope>
    <source>
        <strain evidence="1 2">KS4</strain>
    </source>
</reference>
<accession>A0A517YYL7</accession>
<name>A0A517YYL7_9BACT</name>
<sequence length="98" mass="11427">MPSDKHSHGITFHQALILAVIEKYQPLTSSEIAQYYQKHVKIEVAYNYQYIVTRRLADRGLIRAKKTKKEPVFKWEITAQGKKLLKEMKRLSGILAKL</sequence>
<proteinExistence type="predicted"/>
<dbReference type="Proteomes" id="UP000317369">
    <property type="component" value="Chromosome"/>
</dbReference>